<feature type="non-terminal residue" evidence="1">
    <location>
        <position position="1"/>
    </location>
</feature>
<gene>
    <name evidence="1" type="ORF">METZ01_LOCUS385611</name>
</gene>
<reference evidence="1" key="1">
    <citation type="submission" date="2018-05" db="EMBL/GenBank/DDBJ databases">
        <authorList>
            <person name="Lanie J.A."/>
            <person name="Ng W.-L."/>
            <person name="Kazmierczak K.M."/>
            <person name="Andrzejewski T.M."/>
            <person name="Davidsen T.M."/>
            <person name="Wayne K.J."/>
            <person name="Tettelin H."/>
            <person name="Glass J.I."/>
            <person name="Rusch D."/>
            <person name="Podicherti R."/>
            <person name="Tsui H.-C.T."/>
            <person name="Winkler M.E."/>
        </authorList>
    </citation>
    <scope>NUCLEOTIDE SEQUENCE</scope>
</reference>
<dbReference type="EMBL" id="UINC01143693">
    <property type="protein sequence ID" value="SVD32757.1"/>
    <property type="molecule type" value="Genomic_DNA"/>
</dbReference>
<sequence>VVESDEAWIDELRSSYKSGAHNQFILHGNVYDSFFTRSEEKLLGLVPFISEEILSGFDAILTYDLAKGVRIRKGGDDLAKVTNRPVSSEETVRSPAAALRELDRLLLSAVNVARIRGGSPCKVAVVIEDAHLVVPFSGGRFRDHELSRLALTLRNWASDGALREHPLATFLTCENFSDLHPLVSRNPRSHTVEVPLPGPKLIGEALVAFRKRFPKAFGKEPEDQLAEQLSGVALVSVEEAVRMANLSERPIEGADVAELKKSLIENDARDL</sequence>
<proteinExistence type="predicted"/>
<feature type="non-terminal residue" evidence="1">
    <location>
        <position position="271"/>
    </location>
</feature>
<evidence type="ECO:0000313" key="1">
    <source>
        <dbReference type="EMBL" id="SVD32757.1"/>
    </source>
</evidence>
<accession>A0A382UFD3</accession>
<dbReference type="AlphaFoldDB" id="A0A382UFD3"/>
<organism evidence="1">
    <name type="scientific">marine metagenome</name>
    <dbReference type="NCBI Taxonomy" id="408172"/>
    <lineage>
        <taxon>unclassified sequences</taxon>
        <taxon>metagenomes</taxon>
        <taxon>ecological metagenomes</taxon>
    </lineage>
</organism>
<protein>
    <submittedName>
        <fullName evidence="1">Uncharacterized protein</fullName>
    </submittedName>
</protein>
<name>A0A382UFD3_9ZZZZ</name>